<evidence type="ECO:0000259" key="1">
    <source>
        <dbReference type="Pfam" id="PF01979"/>
    </source>
</evidence>
<feature type="domain" description="Amidohydrolase-related" evidence="1">
    <location>
        <begin position="60"/>
        <end position="169"/>
    </location>
</feature>
<reference evidence="2" key="1">
    <citation type="journal article" date="2021" name="PeerJ">
        <title>Extensive microbial diversity within the chicken gut microbiome revealed by metagenomics and culture.</title>
        <authorList>
            <person name="Gilroy R."/>
            <person name="Ravi A."/>
            <person name="Getino M."/>
            <person name="Pursley I."/>
            <person name="Horton D.L."/>
            <person name="Alikhan N.F."/>
            <person name="Baker D."/>
            <person name="Gharbi K."/>
            <person name="Hall N."/>
            <person name="Watson M."/>
            <person name="Adriaenssens E.M."/>
            <person name="Foster-Nyarko E."/>
            <person name="Jarju S."/>
            <person name="Secka A."/>
            <person name="Antonio M."/>
            <person name="Oren A."/>
            <person name="Chaudhuri R.R."/>
            <person name="La Ragione R."/>
            <person name="Hildebrand F."/>
            <person name="Pallen M.J."/>
        </authorList>
    </citation>
    <scope>NUCLEOTIDE SEQUENCE</scope>
    <source>
        <strain evidence="2">12435</strain>
    </source>
</reference>
<accession>A0A9D1Q0N4</accession>
<evidence type="ECO:0000313" key="2">
    <source>
        <dbReference type="EMBL" id="HIW02400.1"/>
    </source>
</evidence>
<dbReference type="Pfam" id="PF01979">
    <property type="entry name" value="Amidohydro_1"/>
    <property type="match status" value="1"/>
</dbReference>
<reference evidence="2" key="2">
    <citation type="submission" date="2021-04" db="EMBL/GenBank/DDBJ databases">
        <authorList>
            <person name="Gilroy R."/>
        </authorList>
    </citation>
    <scope>NUCLEOTIDE SEQUENCE</scope>
    <source>
        <strain evidence="2">12435</strain>
    </source>
</reference>
<proteinExistence type="predicted"/>
<dbReference type="InterPro" id="IPR032466">
    <property type="entry name" value="Metal_Hydrolase"/>
</dbReference>
<name>A0A9D1Q0N4_9FIRM</name>
<evidence type="ECO:0000313" key="3">
    <source>
        <dbReference type="Proteomes" id="UP000823990"/>
    </source>
</evidence>
<sequence length="209" mass="22519">MKINAFSSDPHILARRGASDCDRIFYVGHGRMTDDRILHFVPFGAERLNGDGVYLPSVFSSDEAIDEAIELVLRGVPVIASCCLTLDEVGTCDKKFGVTPIGLAHKYGLLGENTYIAGAVYLDKDDIDLIVQSGAKVVLTPSDSMGNGCGIPPLRMLCTLGAEVYLGTGSGEYDEDADMDFEERLLRLSVSGALCTKDPVPDDLIRGLR</sequence>
<protein>
    <submittedName>
        <fullName evidence="2">Amidohydrolase family protein</fullName>
    </submittedName>
</protein>
<gene>
    <name evidence="2" type="ORF">H9892_03590</name>
</gene>
<dbReference type="Gene3D" id="3.20.20.140">
    <property type="entry name" value="Metal-dependent hydrolases"/>
    <property type="match status" value="1"/>
</dbReference>
<dbReference type="Proteomes" id="UP000823990">
    <property type="component" value="Unassembled WGS sequence"/>
</dbReference>
<organism evidence="2 3">
    <name type="scientific">Candidatus Protoclostridium stercorigallinarum</name>
    <dbReference type="NCBI Taxonomy" id="2838741"/>
    <lineage>
        <taxon>Bacteria</taxon>
        <taxon>Bacillati</taxon>
        <taxon>Bacillota</taxon>
        <taxon>Clostridia</taxon>
        <taxon>Candidatus Protoclostridium</taxon>
    </lineage>
</organism>
<dbReference type="AlphaFoldDB" id="A0A9D1Q0N4"/>
<dbReference type="InterPro" id="IPR006680">
    <property type="entry name" value="Amidohydro-rel"/>
</dbReference>
<dbReference type="EMBL" id="DXHS01000061">
    <property type="protein sequence ID" value="HIW02400.1"/>
    <property type="molecule type" value="Genomic_DNA"/>
</dbReference>
<dbReference type="SUPFAM" id="SSF51556">
    <property type="entry name" value="Metallo-dependent hydrolases"/>
    <property type="match status" value="1"/>
</dbReference>
<dbReference type="GO" id="GO:0016787">
    <property type="term" value="F:hydrolase activity"/>
    <property type="evidence" value="ECO:0007669"/>
    <property type="project" value="InterPro"/>
</dbReference>
<comment type="caution">
    <text evidence="2">The sequence shown here is derived from an EMBL/GenBank/DDBJ whole genome shotgun (WGS) entry which is preliminary data.</text>
</comment>